<comment type="similarity">
    <text evidence="7">Belongs to the metallo-dependent hydrolases superfamily. Adenosine and AMP deaminases family. Adenine deaminase type 2 subfamily.</text>
</comment>
<proteinExistence type="inferred from homology"/>
<sequence length="351" mass="39518">MCNTKLHDLLVQLPKCEHHIHIEGSLEPSLLFELAKKNGIVLPDDDDAFASPMALKDRYTRFTSLDDFLNYYYIGMSVLVHASDFEALAWAYFSTVASQGLKHAEIFFDPQAHLSRGVEYKTLLQGFEAARQRAEKELGITSLFICCFLRHLPPVDSVTLFDHPDVQASFENKQVVGIGLDSSELPFPPSMFQELYARADKQGLRRTAHAGEEGPAQYIRDGLDLLGIERIDHGLKLSHDEELMAEVAKNEILLSLCPVSNDLLQCVPDVSHVPIRKFLDAGVRFSINSDDPAYFGSNYILDNFCAVQQHHDLSVDDWVRICKNAIQGSWCSDARKDELLALLHETVNNWA</sequence>
<evidence type="ECO:0000313" key="9">
    <source>
        <dbReference type="EMBL" id="KIW04807.1"/>
    </source>
</evidence>
<dbReference type="GO" id="GO:0005829">
    <property type="term" value="C:cytosol"/>
    <property type="evidence" value="ECO:0007669"/>
    <property type="project" value="TreeGrafter"/>
</dbReference>
<feature type="binding site" evidence="7">
    <location>
        <position position="290"/>
    </location>
    <ligand>
        <name>Zn(2+)</name>
        <dbReference type="ChEBI" id="CHEBI:29105"/>
        <note>catalytic</note>
    </ligand>
</feature>
<dbReference type="GO" id="GO:0009117">
    <property type="term" value="P:nucleotide metabolic process"/>
    <property type="evidence" value="ECO:0007669"/>
    <property type="project" value="UniProtKB-KW"/>
</dbReference>
<comment type="function">
    <text evidence="7">Catalyzes the hydrolytic deamination of adenine to hypoxanthine. Plays an important role in the purine salvage pathway and in nitrogen catabolism.</text>
</comment>
<evidence type="ECO:0000256" key="5">
    <source>
        <dbReference type="ARBA" id="ARBA00023080"/>
    </source>
</evidence>
<evidence type="ECO:0000259" key="8">
    <source>
        <dbReference type="Pfam" id="PF00962"/>
    </source>
</evidence>
<dbReference type="PANTHER" id="PTHR43114">
    <property type="entry name" value="ADENINE DEAMINASE"/>
    <property type="match status" value="1"/>
</dbReference>
<dbReference type="HOGENOM" id="CLU_039228_7_0_1"/>
<dbReference type="GO" id="GO:0009168">
    <property type="term" value="P:purine ribonucleoside monophosphate biosynthetic process"/>
    <property type="evidence" value="ECO:0007669"/>
    <property type="project" value="InterPro"/>
</dbReference>
<dbReference type="PROSITE" id="PS00485">
    <property type="entry name" value="A_DEAMINASE"/>
    <property type="match status" value="1"/>
</dbReference>
<dbReference type="EMBL" id="KN847539">
    <property type="protein sequence ID" value="KIW04807.1"/>
    <property type="molecule type" value="Genomic_DNA"/>
</dbReference>
<keyword evidence="3 7" id="KW-0378">Hydrolase</keyword>
<dbReference type="AlphaFoldDB" id="A0A0D1YVT3"/>
<dbReference type="InterPro" id="IPR001365">
    <property type="entry name" value="A_deaminase_dom"/>
</dbReference>
<reference evidence="9 10" key="1">
    <citation type="submission" date="2015-01" db="EMBL/GenBank/DDBJ databases">
        <title>The Genome Sequence of Ochroconis gallopava CBS43764.</title>
        <authorList>
            <consortium name="The Broad Institute Genomics Platform"/>
            <person name="Cuomo C."/>
            <person name="de Hoog S."/>
            <person name="Gorbushina A."/>
            <person name="Stielow B."/>
            <person name="Teixiera M."/>
            <person name="Abouelleil A."/>
            <person name="Chapman S.B."/>
            <person name="Priest M."/>
            <person name="Young S.K."/>
            <person name="Wortman J."/>
            <person name="Nusbaum C."/>
            <person name="Birren B."/>
        </authorList>
    </citation>
    <scope>NUCLEOTIDE SEQUENCE [LARGE SCALE GENOMIC DNA]</scope>
    <source>
        <strain evidence="9 10">CBS 43764</strain>
    </source>
</reference>
<accession>A0A0D1YVT3</accession>
<dbReference type="GeneID" id="27311965"/>
<dbReference type="CDD" id="cd01320">
    <property type="entry name" value="ADA"/>
    <property type="match status" value="1"/>
</dbReference>
<feature type="domain" description="Adenosine deaminase" evidence="8">
    <location>
        <begin position="14"/>
        <end position="343"/>
    </location>
</feature>
<dbReference type="FunCoup" id="A0A0D1YVT3">
    <property type="interactions" value="594"/>
</dbReference>
<dbReference type="GO" id="GO:0008270">
    <property type="term" value="F:zinc ion binding"/>
    <property type="evidence" value="ECO:0007669"/>
    <property type="project" value="UniProtKB-UniRule"/>
</dbReference>
<keyword evidence="1 7" id="KW-0963">Cytoplasm</keyword>
<evidence type="ECO:0000313" key="10">
    <source>
        <dbReference type="Proteomes" id="UP000053259"/>
    </source>
</evidence>
<dbReference type="VEuPathDB" id="FungiDB:PV09_03992"/>
<evidence type="ECO:0000256" key="7">
    <source>
        <dbReference type="HAMAP-Rule" id="MF_03145"/>
    </source>
</evidence>
<dbReference type="GO" id="GO:0006146">
    <property type="term" value="P:adenine catabolic process"/>
    <property type="evidence" value="ECO:0007669"/>
    <property type="project" value="UniProtKB-UniRule"/>
</dbReference>
<evidence type="ECO:0000256" key="6">
    <source>
        <dbReference type="ARBA" id="ARBA00023242"/>
    </source>
</evidence>
<dbReference type="PANTHER" id="PTHR43114:SF6">
    <property type="entry name" value="ADENINE DEAMINASE"/>
    <property type="match status" value="1"/>
</dbReference>
<dbReference type="GO" id="GO:0000034">
    <property type="term" value="F:adenine deaminase activity"/>
    <property type="evidence" value="ECO:0007669"/>
    <property type="project" value="UniProtKB-UniRule"/>
</dbReference>
<dbReference type="GO" id="GO:0005634">
    <property type="term" value="C:nucleus"/>
    <property type="evidence" value="ECO:0007669"/>
    <property type="project" value="UniProtKB-SubCell"/>
</dbReference>
<dbReference type="FunFam" id="3.20.20.140:FF:000039">
    <property type="entry name" value="Adenine deaminase"/>
    <property type="match status" value="1"/>
</dbReference>
<evidence type="ECO:0000256" key="1">
    <source>
        <dbReference type="ARBA" id="ARBA00022490"/>
    </source>
</evidence>
<comment type="catalytic activity">
    <reaction evidence="7">
        <text>adenine + H2O + H(+) = hypoxanthine + NH4(+)</text>
        <dbReference type="Rhea" id="RHEA:23688"/>
        <dbReference type="ChEBI" id="CHEBI:15377"/>
        <dbReference type="ChEBI" id="CHEBI:15378"/>
        <dbReference type="ChEBI" id="CHEBI:16708"/>
        <dbReference type="ChEBI" id="CHEBI:17368"/>
        <dbReference type="ChEBI" id="CHEBI:28938"/>
        <dbReference type="EC" id="3.5.4.2"/>
    </reaction>
</comment>
<keyword evidence="10" id="KW-1185">Reference proteome</keyword>
<name>A0A0D1YVT3_9PEZI</name>
<evidence type="ECO:0000256" key="2">
    <source>
        <dbReference type="ARBA" id="ARBA00022723"/>
    </source>
</evidence>
<keyword evidence="2 7" id="KW-0479">Metal-binding</keyword>
<dbReference type="InterPro" id="IPR028892">
    <property type="entry name" value="ADE"/>
</dbReference>
<dbReference type="GO" id="GO:0043103">
    <property type="term" value="P:hypoxanthine salvage"/>
    <property type="evidence" value="ECO:0007669"/>
    <property type="project" value="UniProtKB-UniRule"/>
</dbReference>
<keyword evidence="5 7" id="KW-0546">Nucleotide metabolism</keyword>
<dbReference type="NCBIfam" id="TIGR01430">
    <property type="entry name" value="aden_deam"/>
    <property type="match status" value="1"/>
</dbReference>
<evidence type="ECO:0000256" key="3">
    <source>
        <dbReference type="ARBA" id="ARBA00022801"/>
    </source>
</evidence>
<feature type="binding site" evidence="7">
    <location>
        <position position="209"/>
    </location>
    <ligand>
        <name>Zn(2+)</name>
        <dbReference type="ChEBI" id="CHEBI:29105"/>
        <note>catalytic</note>
    </ligand>
</feature>
<dbReference type="Pfam" id="PF00962">
    <property type="entry name" value="A_deaminase"/>
    <property type="match status" value="1"/>
</dbReference>
<dbReference type="InParanoid" id="A0A0D1YVT3"/>
<comment type="subcellular location">
    <subcellularLocation>
        <location evidence="7">Cytoplasm</location>
    </subcellularLocation>
    <subcellularLocation>
        <location evidence="7">Nucleus</location>
    </subcellularLocation>
</comment>
<dbReference type="HAMAP" id="MF_01962">
    <property type="entry name" value="Adenine_deaminase"/>
    <property type="match status" value="1"/>
</dbReference>
<dbReference type="RefSeq" id="XP_016214676.1">
    <property type="nucleotide sequence ID" value="XM_016357272.1"/>
</dbReference>
<dbReference type="STRING" id="253628.A0A0D1YVT3"/>
<dbReference type="InterPro" id="IPR032466">
    <property type="entry name" value="Metal_Hydrolase"/>
</dbReference>
<comment type="cofactor">
    <cofactor evidence="7">
        <name>Zn(2+)</name>
        <dbReference type="ChEBI" id="CHEBI:29105"/>
    </cofactor>
    <text evidence="7">Binds 1 zinc ion per subunit.</text>
</comment>
<dbReference type="SUPFAM" id="SSF51556">
    <property type="entry name" value="Metallo-dependent hydrolases"/>
    <property type="match status" value="1"/>
</dbReference>
<dbReference type="OrthoDB" id="272271at2759"/>
<feature type="active site" description="Proton donor" evidence="7">
    <location>
        <position position="212"/>
    </location>
</feature>
<keyword evidence="6 7" id="KW-0539">Nucleus</keyword>
<dbReference type="InterPro" id="IPR006650">
    <property type="entry name" value="A/AMP_deam_AS"/>
</dbReference>
<organism evidence="9 10">
    <name type="scientific">Verruconis gallopava</name>
    <dbReference type="NCBI Taxonomy" id="253628"/>
    <lineage>
        <taxon>Eukaryota</taxon>
        <taxon>Fungi</taxon>
        <taxon>Dikarya</taxon>
        <taxon>Ascomycota</taxon>
        <taxon>Pezizomycotina</taxon>
        <taxon>Dothideomycetes</taxon>
        <taxon>Pleosporomycetidae</taxon>
        <taxon>Venturiales</taxon>
        <taxon>Sympoventuriaceae</taxon>
        <taxon>Verruconis</taxon>
    </lineage>
</organism>
<dbReference type="InterPro" id="IPR006330">
    <property type="entry name" value="Ado/ade_deaminase"/>
</dbReference>
<dbReference type="Gene3D" id="3.20.20.140">
    <property type="entry name" value="Metal-dependent hydrolases"/>
    <property type="match status" value="1"/>
</dbReference>
<feature type="binding site" evidence="7">
    <location>
        <position position="291"/>
    </location>
    <ligand>
        <name>substrate</name>
    </ligand>
</feature>
<feature type="binding site" evidence="7">
    <location>
        <position position="19"/>
    </location>
    <ligand>
        <name>Zn(2+)</name>
        <dbReference type="ChEBI" id="CHEBI:29105"/>
        <note>catalytic</note>
    </ligand>
</feature>
<dbReference type="Proteomes" id="UP000053259">
    <property type="component" value="Unassembled WGS sequence"/>
</dbReference>
<protein>
    <recommendedName>
        <fullName evidence="7">Adenine deaminase</fullName>
        <shortName evidence="7">ADE</shortName>
        <ecNumber evidence="7">3.5.4.2</ecNumber>
    </recommendedName>
    <alternativeName>
        <fullName evidence="7">Adenine aminohydrolase</fullName>
        <shortName evidence="7">AAH</shortName>
    </alternativeName>
</protein>
<feature type="site" description="Important for catalytic activity" evidence="7">
    <location>
        <position position="233"/>
    </location>
</feature>
<keyword evidence="4 7" id="KW-0862">Zinc</keyword>
<feature type="binding site" evidence="7">
    <location>
        <position position="21"/>
    </location>
    <ligand>
        <name>Zn(2+)</name>
        <dbReference type="ChEBI" id="CHEBI:29105"/>
        <note>catalytic</note>
    </ligand>
</feature>
<dbReference type="EC" id="3.5.4.2" evidence="7"/>
<evidence type="ECO:0000256" key="4">
    <source>
        <dbReference type="ARBA" id="ARBA00022833"/>
    </source>
</evidence>
<gene>
    <name evidence="7" type="primary">AAH1</name>
    <name evidence="9" type="ORF">PV09_03992</name>
</gene>